<evidence type="ECO:0000256" key="1">
    <source>
        <dbReference type="ARBA" id="ARBA00004651"/>
    </source>
</evidence>
<dbReference type="InterPro" id="IPR000515">
    <property type="entry name" value="MetI-like"/>
</dbReference>
<keyword evidence="6 7" id="KW-0472">Membrane</keyword>
<evidence type="ECO:0000256" key="2">
    <source>
        <dbReference type="ARBA" id="ARBA00022448"/>
    </source>
</evidence>
<feature type="region of interest" description="Disordered" evidence="8">
    <location>
        <begin position="1"/>
        <end position="75"/>
    </location>
</feature>
<feature type="transmembrane region" description="Helical" evidence="7">
    <location>
        <begin position="197"/>
        <end position="221"/>
    </location>
</feature>
<proteinExistence type="inferred from homology"/>
<organism evidence="10 11">
    <name type="scientific">Micrococcus terreus</name>
    <dbReference type="NCBI Taxonomy" id="574650"/>
    <lineage>
        <taxon>Bacteria</taxon>
        <taxon>Bacillati</taxon>
        <taxon>Actinomycetota</taxon>
        <taxon>Actinomycetes</taxon>
        <taxon>Micrococcales</taxon>
        <taxon>Micrococcaceae</taxon>
        <taxon>Micrococcus</taxon>
    </lineage>
</organism>
<evidence type="ECO:0000256" key="8">
    <source>
        <dbReference type="SAM" id="MobiDB-lite"/>
    </source>
</evidence>
<keyword evidence="2 7" id="KW-0813">Transport</keyword>
<feature type="transmembrane region" description="Helical" evidence="7">
    <location>
        <begin position="233"/>
        <end position="252"/>
    </location>
</feature>
<evidence type="ECO:0000259" key="9">
    <source>
        <dbReference type="PROSITE" id="PS50928"/>
    </source>
</evidence>
<dbReference type="PROSITE" id="PS50928">
    <property type="entry name" value="ABC_TM1"/>
    <property type="match status" value="1"/>
</dbReference>
<keyword evidence="5 7" id="KW-1133">Transmembrane helix</keyword>
<feature type="transmembrane region" description="Helical" evidence="7">
    <location>
        <begin position="258"/>
        <end position="278"/>
    </location>
</feature>
<evidence type="ECO:0000313" key="11">
    <source>
        <dbReference type="Proteomes" id="UP000198881"/>
    </source>
</evidence>
<dbReference type="CDD" id="cd06261">
    <property type="entry name" value="TM_PBP2"/>
    <property type="match status" value="1"/>
</dbReference>
<dbReference type="Pfam" id="PF12911">
    <property type="entry name" value="OppC_N"/>
    <property type="match status" value="1"/>
</dbReference>
<dbReference type="Gene3D" id="1.10.3720.10">
    <property type="entry name" value="MetI-like"/>
    <property type="match status" value="1"/>
</dbReference>
<feature type="transmembrane region" description="Helical" evidence="7">
    <location>
        <begin position="111"/>
        <end position="135"/>
    </location>
</feature>
<dbReference type="SUPFAM" id="SSF161098">
    <property type="entry name" value="MetI-like"/>
    <property type="match status" value="1"/>
</dbReference>
<comment type="subcellular location">
    <subcellularLocation>
        <location evidence="1 7">Cell membrane</location>
        <topology evidence="1 7">Multi-pass membrane protein</topology>
    </subcellularLocation>
</comment>
<feature type="compositionally biased region" description="Polar residues" evidence="8">
    <location>
        <begin position="1"/>
        <end position="10"/>
    </location>
</feature>
<comment type="similarity">
    <text evidence="7">Belongs to the binding-protein-dependent transport system permease family.</text>
</comment>
<evidence type="ECO:0000256" key="5">
    <source>
        <dbReference type="ARBA" id="ARBA00022989"/>
    </source>
</evidence>
<name>A0A1I7MEL1_9MICC</name>
<dbReference type="InterPro" id="IPR025966">
    <property type="entry name" value="OppC_N"/>
</dbReference>
<feature type="region of interest" description="Disordered" evidence="8">
    <location>
        <begin position="413"/>
        <end position="449"/>
    </location>
</feature>
<feature type="domain" description="ABC transmembrane type-1" evidence="9">
    <location>
        <begin position="193"/>
        <end position="385"/>
    </location>
</feature>
<evidence type="ECO:0000313" key="10">
    <source>
        <dbReference type="EMBL" id="SFV20365.1"/>
    </source>
</evidence>
<evidence type="ECO:0000256" key="4">
    <source>
        <dbReference type="ARBA" id="ARBA00022692"/>
    </source>
</evidence>
<feature type="compositionally biased region" description="Basic and acidic residues" evidence="8">
    <location>
        <begin position="35"/>
        <end position="47"/>
    </location>
</feature>
<feature type="transmembrane region" description="Helical" evidence="7">
    <location>
        <begin position="366"/>
        <end position="385"/>
    </location>
</feature>
<dbReference type="Proteomes" id="UP000198881">
    <property type="component" value="Unassembled WGS sequence"/>
</dbReference>
<dbReference type="Pfam" id="PF00528">
    <property type="entry name" value="BPD_transp_1"/>
    <property type="match status" value="1"/>
</dbReference>
<dbReference type="GO" id="GO:0055085">
    <property type="term" value="P:transmembrane transport"/>
    <property type="evidence" value="ECO:0007669"/>
    <property type="project" value="InterPro"/>
</dbReference>
<evidence type="ECO:0000256" key="3">
    <source>
        <dbReference type="ARBA" id="ARBA00022475"/>
    </source>
</evidence>
<dbReference type="STRING" id="574650.SAMN04487966_101332"/>
<reference evidence="10 11" key="1">
    <citation type="submission" date="2016-10" db="EMBL/GenBank/DDBJ databases">
        <authorList>
            <person name="de Groot N.N."/>
        </authorList>
    </citation>
    <scope>NUCLEOTIDE SEQUENCE [LARGE SCALE GENOMIC DNA]</scope>
    <source>
        <strain evidence="10 11">CGMCC 1.7054</strain>
    </source>
</reference>
<keyword evidence="3" id="KW-1003">Cell membrane</keyword>
<dbReference type="InterPro" id="IPR035906">
    <property type="entry name" value="MetI-like_sf"/>
</dbReference>
<sequence>MSMSNENTNRPGAENSDMDNNTPSRHPADQPMGGDPDRHSGMDHTPLDESIGGLGNPDAPAPLGGTGPSSSQQAVDMADLAEVEDAKLRQKTGKSYSQGQLVRRRFRNHKAAMIAMVFLILVFLLAFTSIGFAGIPGWWDKDYTRAGTVINGGNPTLSVVPQWLGGSGITWGEHPFGQDSTGKDYFALVMRGTQQSLIIALVVGMVSTALGALIGAVSGYFRGWVDAILMRMTDLIIVVPLLVLAAVLGQMSSGLGGGILPLALVLGLVTWTSLARLVRGEVLSLREKEFVAAAIAMGAKPGRVILKHLLPNTIGVIVVNATFAIAAAILLETSLSYLGFGVKAPDSSLGLLISQYQNAGSTRPWLFWWPGLMILGIALSINFLGDGLRDAFDPRQGSRRKRRSFLGFAGRDRSLKASASNAGAPAGGATGAGTGQPNNGSTTIAHPGS</sequence>
<feature type="compositionally biased region" description="Gly residues" evidence="8">
    <location>
        <begin position="425"/>
        <end position="434"/>
    </location>
</feature>
<dbReference type="EMBL" id="FPCG01000001">
    <property type="protein sequence ID" value="SFV20365.1"/>
    <property type="molecule type" value="Genomic_DNA"/>
</dbReference>
<keyword evidence="11" id="KW-1185">Reference proteome</keyword>
<dbReference type="AlphaFoldDB" id="A0A1I7MEL1"/>
<gene>
    <name evidence="10" type="ORF">SAMN04487966_101332</name>
</gene>
<dbReference type="InterPro" id="IPR050366">
    <property type="entry name" value="BP-dependent_transpt_permease"/>
</dbReference>
<keyword evidence="4 7" id="KW-0812">Transmembrane</keyword>
<dbReference type="GO" id="GO:0005886">
    <property type="term" value="C:plasma membrane"/>
    <property type="evidence" value="ECO:0007669"/>
    <property type="project" value="UniProtKB-SubCell"/>
</dbReference>
<evidence type="ECO:0000256" key="7">
    <source>
        <dbReference type="RuleBase" id="RU363032"/>
    </source>
</evidence>
<feature type="transmembrane region" description="Helical" evidence="7">
    <location>
        <begin position="309"/>
        <end position="331"/>
    </location>
</feature>
<protein>
    <submittedName>
        <fullName evidence="10">Peptide/nickel transport system permease protein</fullName>
    </submittedName>
</protein>
<evidence type="ECO:0000256" key="6">
    <source>
        <dbReference type="ARBA" id="ARBA00023136"/>
    </source>
</evidence>
<dbReference type="PANTHER" id="PTHR43386">
    <property type="entry name" value="OLIGOPEPTIDE TRANSPORT SYSTEM PERMEASE PROTEIN APPC"/>
    <property type="match status" value="1"/>
</dbReference>
<dbReference type="PANTHER" id="PTHR43386:SF1">
    <property type="entry name" value="D,D-DIPEPTIDE TRANSPORT SYSTEM PERMEASE PROTEIN DDPC-RELATED"/>
    <property type="match status" value="1"/>
</dbReference>
<accession>A0A1I7MEL1</accession>